<gene>
    <name evidence="1" type="ORF">EYR41_009681</name>
</gene>
<evidence type="ECO:0000313" key="2">
    <source>
        <dbReference type="Proteomes" id="UP000297595"/>
    </source>
</evidence>
<evidence type="ECO:0000313" key="1">
    <source>
        <dbReference type="EMBL" id="TGJ65735.1"/>
    </source>
</evidence>
<reference evidence="1 2" key="1">
    <citation type="submission" date="2019-03" db="EMBL/GenBank/DDBJ databases">
        <title>Nematode-trapping fungi genome.</title>
        <authorList>
            <person name="Vidal-Diez De Ulzurrun G."/>
        </authorList>
    </citation>
    <scope>NUCLEOTIDE SEQUENCE [LARGE SCALE GENOMIC DNA]</scope>
    <source>
        <strain evidence="1 2">TWF154</strain>
    </source>
</reference>
<proteinExistence type="predicted"/>
<dbReference type="Proteomes" id="UP000297595">
    <property type="component" value="Unassembled WGS sequence"/>
</dbReference>
<sequence length="197" mass="22487">MLHDLTTIDLLGRYIANPSPIDIDIRKDYQVPGYEGMVHCSSLSWSGPTNQSLDCGFVEPTCLVKESSNSCRTDNNSWPGIHLAVAFQALVCCTMLDWMLVKKKRYLDFEENFAHSSFRPENVERLVGHPSSSQRVRAPWLAYSSSRQESKLSQCTLYLVCISYRERSWTKREYGKPPGSWLQLSVSVCRRPGIYLP</sequence>
<accession>A0A8H2DQQ4</accession>
<organism evidence="1 2">
    <name type="scientific">Orbilia oligospora</name>
    <name type="common">Nematode-trapping fungus</name>
    <name type="synonym">Arthrobotrys oligospora</name>
    <dbReference type="NCBI Taxonomy" id="2813651"/>
    <lineage>
        <taxon>Eukaryota</taxon>
        <taxon>Fungi</taxon>
        <taxon>Dikarya</taxon>
        <taxon>Ascomycota</taxon>
        <taxon>Pezizomycotina</taxon>
        <taxon>Orbiliomycetes</taxon>
        <taxon>Orbiliales</taxon>
        <taxon>Orbiliaceae</taxon>
        <taxon>Orbilia</taxon>
    </lineage>
</organism>
<comment type="caution">
    <text evidence="1">The sequence shown here is derived from an EMBL/GenBank/DDBJ whole genome shotgun (WGS) entry which is preliminary data.</text>
</comment>
<dbReference type="AlphaFoldDB" id="A0A8H2DQQ4"/>
<dbReference type="EMBL" id="SOZJ01000006">
    <property type="protein sequence ID" value="TGJ65735.1"/>
    <property type="molecule type" value="Genomic_DNA"/>
</dbReference>
<protein>
    <submittedName>
        <fullName evidence="1">Uncharacterized protein</fullName>
    </submittedName>
</protein>
<name>A0A8H2DQQ4_ORBOL</name>